<comment type="caution">
    <text evidence="1">The sequence shown here is derived from an EMBL/GenBank/DDBJ whole genome shotgun (WGS) entry which is preliminary data.</text>
</comment>
<sequence>MTPAPSRFWDFSVAVYGRPGVKPACLALQADGLDVNVALWVAWTSAQGRDPRPALGEAVRRSALWGAQVVTPLRAARDALRPAPGFVDPAAAGRLRETILKAELEAERLEQDALEPLAGLCPASGTAPRTLCEQGLGDYAARLGVRPEVGRFVESVFSAPKKG</sequence>
<gene>
    <name evidence="1" type="ORF">E5163_09110</name>
</gene>
<keyword evidence="2" id="KW-1185">Reference proteome</keyword>
<protein>
    <submittedName>
        <fullName evidence="1">TIGR02444 family protein</fullName>
    </submittedName>
</protein>
<dbReference type="OrthoDB" id="7875767at2"/>
<dbReference type="AlphaFoldDB" id="A0A4S2H1A6"/>
<dbReference type="EMBL" id="SRXW01000002">
    <property type="protein sequence ID" value="TGY89266.1"/>
    <property type="molecule type" value="Genomic_DNA"/>
</dbReference>
<dbReference type="Pfam" id="PF09523">
    <property type="entry name" value="DUF2390"/>
    <property type="match status" value="1"/>
</dbReference>
<dbReference type="NCBIfam" id="TIGR02444">
    <property type="entry name" value="TIGR02444 family protein"/>
    <property type="match status" value="1"/>
</dbReference>
<name>A0A4S2H1A6_9PROT</name>
<organism evidence="1 2">
    <name type="scientific">Marinicauda algicola</name>
    <dbReference type="NCBI Taxonomy" id="2029849"/>
    <lineage>
        <taxon>Bacteria</taxon>
        <taxon>Pseudomonadati</taxon>
        <taxon>Pseudomonadota</taxon>
        <taxon>Alphaproteobacteria</taxon>
        <taxon>Maricaulales</taxon>
        <taxon>Maricaulaceae</taxon>
        <taxon>Marinicauda</taxon>
    </lineage>
</organism>
<reference evidence="1 2" key="1">
    <citation type="journal article" date="2017" name="Int. J. Syst. Evol. Microbiol.">
        <title>Marinicauda algicola sp. nov., isolated from a marine red alga Rhodosorus marinus.</title>
        <authorList>
            <person name="Jeong S.E."/>
            <person name="Jeon S.H."/>
            <person name="Chun B.H."/>
            <person name="Kim D.W."/>
            <person name="Jeon C.O."/>
        </authorList>
    </citation>
    <scope>NUCLEOTIDE SEQUENCE [LARGE SCALE GENOMIC DNA]</scope>
    <source>
        <strain evidence="1 2">JCM 31718</strain>
    </source>
</reference>
<dbReference type="InterPro" id="IPR012659">
    <property type="entry name" value="CHP02444"/>
</dbReference>
<evidence type="ECO:0000313" key="1">
    <source>
        <dbReference type="EMBL" id="TGY89266.1"/>
    </source>
</evidence>
<dbReference type="Proteomes" id="UP000308054">
    <property type="component" value="Unassembled WGS sequence"/>
</dbReference>
<proteinExistence type="predicted"/>
<dbReference type="RefSeq" id="WP_135995806.1">
    <property type="nucleotide sequence ID" value="NZ_CP071057.1"/>
</dbReference>
<accession>A0A4S2H1A6</accession>
<evidence type="ECO:0000313" key="2">
    <source>
        <dbReference type="Proteomes" id="UP000308054"/>
    </source>
</evidence>